<sequence>MAQETTMPPSSSSAAARATLDAGPILLRWQGDVAVVTLNRPDKLNSFTHQMHEALVAALDHVEAGGARALLLTGAGRGFCAGQDLADLDFTPGHSTDLGELIDTWFNPLIRRLQALPLPVVAAVNGTAAGAGANLALACDMVLAARSACFIQAFVKIGLVPDSGGTWLLPKRLGMGRAMGLAMTGDRLSADEAEKWGLVWEVMDDPLLAEQAMALASHLAAQPTRALAAIKRAMYASATNTLDTQLDLERDLQRDLGQSHDYTEGVNAFLEKRAPHFTGR</sequence>
<evidence type="ECO:0000313" key="4">
    <source>
        <dbReference type="Proteomes" id="UP000318943"/>
    </source>
</evidence>
<comment type="caution">
    <text evidence="3">The sequence shown here is derived from an EMBL/GenBank/DDBJ whole genome shotgun (WGS) entry which is preliminary data.</text>
</comment>
<dbReference type="Gene3D" id="3.90.226.10">
    <property type="entry name" value="2-enoyl-CoA Hydratase, Chain A, domain 1"/>
    <property type="match status" value="1"/>
</dbReference>
<proteinExistence type="inferred from homology"/>
<evidence type="ECO:0000256" key="2">
    <source>
        <dbReference type="RuleBase" id="RU003707"/>
    </source>
</evidence>
<dbReference type="InterPro" id="IPR029045">
    <property type="entry name" value="ClpP/crotonase-like_dom_sf"/>
</dbReference>
<dbReference type="PANTHER" id="PTHR43459">
    <property type="entry name" value="ENOYL-COA HYDRATASE"/>
    <property type="match status" value="1"/>
</dbReference>
<dbReference type="NCBIfam" id="TIGR02280">
    <property type="entry name" value="PaaB1"/>
    <property type="match status" value="1"/>
</dbReference>
<dbReference type="InterPro" id="IPR011968">
    <property type="entry name" value="PaaB1"/>
</dbReference>
<accession>A0ABY3EJ21</accession>
<dbReference type="Gene3D" id="1.10.12.10">
    <property type="entry name" value="Lyase 2-enoyl-coa Hydratase, Chain A, domain 2"/>
    <property type="match status" value="1"/>
</dbReference>
<dbReference type="InterPro" id="IPR018376">
    <property type="entry name" value="Enoyl-CoA_hyd/isom_CS"/>
</dbReference>
<dbReference type="EMBL" id="VCIZ01000013">
    <property type="protein sequence ID" value="TSP10921.1"/>
    <property type="molecule type" value="Genomic_DNA"/>
</dbReference>
<keyword evidence="4" id="KW-1185">Reference proteome</keyword>
<dbReference type="InterPro" id="IPR001753">
    <property type="entry name" value="Enoyl-CoA_hydra/iso"/>
</dbReference>
<dbReference type="SUPFAM" id="SSF52096">
    <property type="entry name" value="ClpP/crotonase"/>
    <property type="match status" value="1"/>
</dbReference>
<comment type="similarity">
    <text evidence="1 2">Belongs to the enoyl-CoA hydratase/isomerase family.</text>
</comment>
<keyword evidence="3" id="KW-0413">Isomerase</keyword>
<name>A0ABY3EJ21_9BURK</name>
<dbReference type="GO" id="GO:0016853">
    <property type="term" value="F:isomerase activity"/>
    <property type="evidence" value="ECO:0007669"/>
    <property type="project" value="UniProtKB-KW"/>
</dbReference>
<dbReference type="InterPro" id="IPR014748">
    <property type="entry name" value="Enoyl-CoA_hydra_C"/>
</dbReference>
<organism evidence="3 4">
    <name type="scientific">Cupriavidus campinensis</name>
    <dbReference type="NCBI Taxonomy" id="151783"/>
    <lineage>
        <taxon>Bacteria</taxon>
        <taxon>Pseudomonadati</taxon>
        <taxon>Pseudomonadota</taxon>
        <taxon>Betaproteobacteria</taxon>
        <taxon>Burkholderiales</taxon>
        <taxon>Burkholderiaceae</taxon>
        <taxon>Cupriavidus</taxon>
    </lineage>
</organism>
<evidence type="ECO:0000313" key="3">
    <source>
        <dbReference type="EMBL" id="TSP10921.1"/>
    </source>
</evidence>
<dbReference type="Pfam" id="PF00378">
    <property type="entry name" value="ECH_1"/>
    <property type="match status" value="1"/>
</dbReference>
<dbReference type="PANTHER" id="PTHR43459:SF1">
    <property type="entry name" value="EG:BACN32G11.4 PROTEIN"/>
    <property type="match status" value="1"/>
</dbReference>
<dbReference type="Proteomes" id="UP000318943">
    <property type="component" value="Unassembled WGS sequence"/>
</dbReference>
<gene>
    <name evidence="3" type="ORF">FGG12_20930</name>
</gene>
<reference evidence="3 4" key="1">
    <citation type="submission" date="2019-05" db="EMBL/GenBank/DDBJ databases">
        <title>Whole genome sequence analysis of Cupriavidus campinensis S14E4C strain.</title>
        <authorList>
            <person name="Abbaszade G."/>
            <person name="Szabo A."/>
            <person name="Toumi M."/>
            <person name="Toth E."/>
        </authorList>
    </citation>
    <scope>NUCLEOTIDE SEQUENCE [LARGE SCALE GENOMIC DNA]</scope>
    <source>
        <strain evidence="3 4">S14E4C</strain>
    </source>
</reference>
<dbReference type="EC" id="5.3.3.18" evidence="3"/>
<protein>
    <submittedName>
        <fullName evidence="3">2-(1,2-epoxy-1,2-dihydrophenyl)acetyl-CoA isomerase</fullName>
        <ecNumber evidence="3">5.3.3.18</ecNumber>
    </submittedName>
</protein>
<dbReference type="CDD" id="cd06558">
    <property type="entry name" value="crotonase-like"/>
    <property type="match status" value="1"/>
</dbReference>
<evidence type="ECO:0000256" key="1">
    <source>
        <dbReference type="ARBA" id="ARBA00005254"/>
    </source>
</evidence>
<dbReference type="PROSITE" id="PS00166">
    <property type="entry name" value="ENOYL_COA_HYDRATASE"/>
    <property type="match status" value="1"/>
</dbReference>